<evidence type="ECO:0000259" key="1">
    <source>
        <dbReference type="PROSITE" id="PS51725"/>
    </source>
</evidence>
<dbReference type="PROSITE" id="PS51725">
    <property type="entry name" value="ABM"/>
    <property type="match status" value="1"/>
</dbReference>
<dbReference type="RefSeq" id="WP_317625164.1">
    <property type="nucleotide sequence ID" value="NZ_JANFFA010000001.1"/>
</dbReference>
<keyword evidence="2" id="KW-0503">Monooxygenase</keyword>
<gene>
    <name evidence="2" type="ORF">NOI20_05615</name>
</gene>
<sequence length="98" mass="10809">MKTITAIIRCKPGSEDTMKTGLLDVAENVRKNEPQTIGFFISQDVSDPCVFTTYERFADESAMNTHNNSTTVAEFFKIAQPILDGDVTLVTCDEVSAK</sequence>
<dbReference type="InterPro" id="IPR011008">
    <property type="entry name" value="Dimeric_a/b-barrel"/>
</dbReference>
<evidence type="ECO:0000313" key="2">
    <source>
        <dbReference type="EMBL" id="MDQ2093580.1"/>
    </source>
</evidence>
<dbReference type="InterPro" id="IPR007138">
    <property type="entry name" value="ABM_dom"/>
</dbReference>
<dbReference type="Proteomes" id="UP001227162">
    <property type="component" value="Unassembled WGS sequence"/>
</dbReference>
<evidence type="ECO:0000313" key="3">
    <source>
        <dbReference type="Proteomes" id="UP001227162"/>
    </source>
</evidence>
<dbReference type="AlphaFoldDB" id="A0AAJ1U4K4"/>
<dbReference type="EMBL" id="JANFFA010000001">
    <property type="protein sequence ID" value="MDQ2093580.1"/>
    <property type="molecule type" value="Genomic_DNA"/>
</dbReference>
<feature type="domain" description="ABM" evidence="1">
    <location>
        <begin position="2"/>
        <end position="91"/>
    </location>
</feature>
<dbReference type="SUPFAM" id="SSF54909">
    <property type="entry name" value="Dimeric alpha+beta barrel"/>
    <property type="match status" value="1"/>
</dbReference>
<dbReference type="GO" id="GO:0004497">
    <property type="term" value="F:monooxygenase activity"/>
    <property type="evidence" value="ECO:0007669"/>
    <property type="project" value="UniProtKB-KW"/>
</dbReference>
<accession>A0AAJ1U4K4</accession>
<keyword evidence="3" id="KW-1185">Reference proteome</keyword>
<comment type="caution">
    <text evidence="2">The sequence shown here is derived from an EMBL/GenBank/DDBJ whole genome shotgun (WGS) entry which is preliminary data.</text>
</comment>
<dbReference type="Pfam" id="PF03992">
    <property type="entry name" value="ABM"/>
    <property type="match status" value="1"/>
</dbReference>
<keyword evidence="2" id="KW-0560">Oxidoreductase</keyword>
<organism evidence="2 3">
    <name type="scientific">Rhodalgimonas zhirmunskyi</name>
    <dbReference type="NCBI Taxonomy" id="2964767"/>
    <lineage>
        <taxon>Bacteria</taxon>
        <taxon>Pseudomonadati</taxon>
        <taxon>Pseudomonadota</taxon>
        <taxon>Alphaproteobacteria</taxon>
        <taxon>Rhodobacterales</taxon>
        <taxon>Roseobacteraceae</taxon>
        <taxon>Rhodalgimonas</taxon>
    </lineage>
</organism>
<reference evidence="2" key="2">
    <citation type="submission" date="2023-04" db="EMBL/GenBank/DDBJ databases">
        <title>'Rhodoalgimonas zhirmunskyi' gen. nov., isolated from a red alga.</title>
        <authorList>
            <person name="Nedashkovskaya O.I."/>
            <person name="Otstavnykh N.Y."/>
            <person name="Bystritskaya E.P."/>
            <person name="Balabanova L.A."/>
            <person name="Isaeva M.P."/>
        </authorList>
    </citation>
    <scope>NUCLEOTIDE SEQUENCE</scope>
    <source>
        <strain evidence="2">10Alg 79</strain>
    </source>
</reference>
<protein>
    <submittedName>
        <fullName evidence="2">Antibiotic biosynthesis monooxygenase</fullName>
    </submittedName>
</protein>
<reference evidence="2" key="1">
    <citation type="submission" date="2022-07" db="EMBL/GenBank/DDBJ databases">
        <authorList>
            <person name="Otstavnykh N."/>
            <person name="Isaeva M."/>
            <person name="Bystritskaya E."/>
        </authorList>
    </citation>
    <scope>NUCLEOTIDE SEQUENCE</scope>
    <source>
        <strain evidence="2">10Alg 79</strain>
    </source>
</reference>
<proteinExistence type="predicted"/>
<name>A0AAJ1U4K4_9RHOB</name>
<dbReference type="Gene3D" id="3.30.70.100">
    <property type="match status" value="1"/>
</dbReference>